<evidence type="ECO:0000313" key="2">
    <source>
        <dbReference type="Proteomes" id="UP000762676"/>
    </source>
</evidence>
<sequence>MPYFHGCLTYVQIAFPRDFSSTCCAWNRTWYLLVRKMVVYLEITTQHYSSQCSVCEILKRHLNFVEAMVIDLRAQNMELRTKIRKEIRKRREARRIVRVLMVTENLEENKRELILHQTTR</sequence>
<accession>A0AAV4EIJ7</accession>
<dbReference type="EMBL" id="BMAT01000136">
    <property type="protein sequence ID" value="GFR60303.1"/>
    <property type="molecule type" value="Genomic_DNA"/>
</dbReference>
<gene>
    <name evidence="1" type="ORF">ElyMa_000075500</name>
</gene>
<keyword evidence="2" id="KW-1185">Reference proteome</keyword>
<reference evidence="1 2" key="1">
    <citation type="journal article" date="2021" name="Elife">
        <title>Chloroplast acquisition without the gene transfer in kleptoplastic sea slugs, Plakobranchus ocellatus.</title>
        <authorList>
            <person name="Maeda T."/>
            <person name="Takahashi S."/>
            <person name="Yoshida T."/>
            <person name="Shimamura S."/>
            <person name="Takaki Y."/>
            <person name="Nagai Y."/>
            <person name="Toyoda A."/>
            <person name="Suzuki Y."/>
            <person name="Arimoto A."/>
            <person name="Ishii H."/>
            <person name="Satoh N."/>
            <person name="Nishiyama T."/>
            <person name="Hasebe M."/>
            <person name="Maruyama T."/>
            <person name="Minagawa J."/>
            <person name="Obokata J."/>
            <person name="Shigenobu S."/>
        </authorList>
    </citation>
    <scope>NUCLEOTIDE SEQUENCE [LARGE SCALE GENOMIC DNA]</scope>
</reference>
<dbReference type="AlphaFoldDB" id="A0AAV4EIJ7"/>
<evidence type="ECO:0000313" key="1">
    <source>
        <dbReference type="EMBL" id="GFR60303.1"/>
    </source>
</evidence>
<comment type="caution">
    <text evidence="1">The sequence shown here is derived from an EMBL/GenBank/DDBJ whole genome shotgun (WGS) entry which is preliminary data.</text>
</comment>
<organism evidence="1 2">
    <name type="scientific">Elysia marginata</name>
    <dbReference type="NCBI Taxonomy" id="1093978"/>
    <lineage>
        <taxon>Eukaryota</taxon>
        <taxon>Metazoa</taxon>
        <taxon>Spiralia</taxon>
        <taxon>Lophotrochozoa</taxon>
        <taxon>Mollusca</taxon>
        <taxon>Gastropoda</taxon>
        <taxon>Heterobranchia</taxon>
        <taxon>Euthyneura</taxon>
        <taxon>Panpulmonata</taxon>
        <taxon>Sacoglossa</taxon>
        <taxon>Placobranchoidea</taxon>
        <taxon>Plakobranchidae</taxon>
        <taxon>Elysia</taxon>
    </lineage>
</organism>
<name>A0AAV4EIJ7_9GAST</name>
<proteinExistence type="predicted"/>
<dbReference type="Proteomes" id="UP000762676">
    <property type="component" value="Unassembled WGS sequence"/>
</dbReference>
<protein>
    <submittedName>
        <fullName evidence="1">Uncharacterized protein</fullName>
    </submittedName>
</protein>